<evidence type="ECO:0000313" key="12">
    <source>
        <dbReference type="Proteomes" id="UP000289455"/>
    </source>
</evidence>
<comment type="similarity">
    <text evidence="2">Belongs to the HAD-like hydrolase superfamily. CbbY/CbbZ/Gph/YieH family.</text>
</comment>
<evidence type="ECO:0000256" key="1">
    <source>
        <dbReference type="ARBA" id="ARBA00001946"/>
    </source>
</evidence>
<comment type="catalytic activity">
    <reaction evidence="8">
        <text>beta-D-glucose 1-phosphate = beta-D-glucose 6-phosphate</text>
        <dbReference type="Rhea" id="RHEA:20113"/>
        <dbReference type="ChEBI" id="CHEBI:57684"/>
        <dbReference type="ChEBI" id="CHEBI:58247"/>
        <dbReference type="EC" id="5.4.2.6"/>
    </reaction>
</comment>
<dbReference type="NCBIfam" id="TIGR01509">
    <property type="entry name" value="HAD-SF-IA-v3"/>
    <property type="match status" value="1"/>
</dbReference>
<comment type="caution">
    <text evidence="11">The sequence shown here is derived from an EMBL/GenBank/DDBJ whole genome shotgun (WGS) entry which is preliminary data.</text>
</comment>
<sequence length="224" mass="24990">MMVYKLRYNMPIAAVLLDMDGVVVDNLPYHVDAWLLFCEQHGIPLTREIFYKELNGMNSKDTFEWFYQREMSAEEVAHLEEKKELIYRNFYADHRKAAPGLVTFLETLQKEGIPCALATSAGKGNIDFIVDGLGIRSFFKAIVGGGEVKKGKPDPEIYLKAAQILGVDPAQCWVVEDSLQGVQAGLSAGMQVVGMTTSHTAAELSHTQIQVPHFVDLFDLIHAK</sequence>
<comment type="cofactor">
    <cofactor evidence="1">
        <name>Mg(2+)</name>
        <dbReference type="ChEBI" id="CHEBI:18420"/>
    </cofactor>
</comment>
<evidence type="ECO:0000256" key="4">
    <source>
        <dbReference type="ARBA" id="ARBA00022723"/>
    </source>
</evidence>
<keyword evidence="6" id="KW-0413">Isomerase</keyword>
<dbReference type="GO" id="GO:0008801">
    <property type="term" value="F:beta-phosphoglucomutase activity"/>
    <property type="evidence" value="ECO:0007669"/>
    <property type="project" value="UniProtKB-EC"/>
</dbReference>
<dbReference type="InterPro" id="IPR010976">
    <property type="entry name" value="B-phosphoglucomutase_hydrolase"/>
</dbReference>
<dbReference type="NCBIfam" id="TIGR01549">
    <property type="entry name" value="HAD-SF-IA-v1"/>
    <property type="match status" value="1"/>
</dbReference>
<dbReference type="PANTHER" id="PTHR46193">
    <property type="entry name" value="6-PHOSPHOGLUCONATE PHOSPHATASE"/>
    <property type="match status" value="1"/>
</dbReference>
<dbReference type="CDD" id="cd07505">
    <property type="entry name" value="HAD_BPGM-like"/>
    <property type="match status" value="1"/>
</dbReference>
<dbReference type="InterPro" id="IPR023214">
    <property type="entry name" value="HAD_sf"/>
</dbReference>
<evidence type="ECO:0000256" key="6">
    <source>
        <dbReference type="ARBA" id="ARBA00023235"/>
    </source>
</evidence>
<dbReference type="Pfam" id="PF00702">
    <property type="entry name" value="Hydrolase"/>
    <property type="match status" value="1"/>
</dbReference>
<dbReference type="RefSeq" id="WP_129026415.1">
    <property type="nucleotide sequence ID" value="NZ_SDHY01000002.1"/>
</dbReference>
<protein>
    <recommendedName>
        <fullName evidence="10">Beta-phosphoglucomutase</fullName>
        <ecNumber evidence="9">5.4.2.6</ecNumber>
    </recommendedName>
</protein>
<dbReference type="AlphaFoldDB" id="A0A4Q1C0Y7"/>
<dbReference type="Proteomes" id="UP000289455">
    <property type="component" value="Unassembled WGS sequence"/>
</dbReference>
<dbReference type="PRINTS" id="PR00413">
    <property type="entry name" value="HADHALOGNASE"/>
</dbReference>
<keyword evidence="12" id="KW-1185">Reference proteome</keyword>
<reference evidence="11 12" key="1">
    <citation type="submission" date="2019-01" db="EMBL/GenBank/DDBJ databases">
        <title>Cytophagaceae bacterium strain CAR-16.</title>
        <authorList>
            <person name="Chen W.-M."/>
        </authorList>
    </citation>
    <scope>NUCLEOTIDE SEQUENCE [LARGE SCALE GENOMIC DNA]</scope>
    <source>
        <strain evidence="11 12">CAR-16</strain>
    </source>
</reference>
<dbReference type="InterPro" id="IPR036412">
    <property type="entry name" value="HAD-like_sf"/>
</dbReference>
<evidence type="ECO:0000256" key="3">
    <source>
        <dbReference type="ARBA" id="ARBA00022553"/>
    </source>
</evidence>
<keyword evidence="5" id="KW-0460">Magnesium</keyword>
<evidence type="ECO:0000256" key="7">
    <source>
        <dbReference type="ARBA" id="ARBA00023277"/>
    </source>
</evidence>
<keyword evidence="7" id="KW-0119">Carbohydrate metabolism</keyword>
<organism evidence="11 12">
    <name type="scientific">Aquirufa rosea</name>
    <dbReference type="NCBI Taxonomy" id="2509241"/>
    <lineage>
        <taxon>Bacteria</taxon>
        <taxon>Pseudomonadati</taxon>
        <taxon>Bacteroidota</taxon>
        <taxon>Cytophagia</taxon>
        <taxon>Cytophagales</taxon>
        <taxon>Flectobacillaceae</taxon>
        <taxon>Aquirufa</taxon>
    </lineage>
</organism>
<keyword evidence="3" id="KW-0597">Phosphoprotein</keyword>
<dbReference type="EC" id="5.4.2.6" evidence="9"/>
<dbReference type="InterPro" id="IPR006439">
    <property type="entry name" value="HAD-SF_hydro_IA"/>
</dbReference>
<evidence type="ECO:0000256" key="9">
    <source>
        <dbReference type="ARBA" id="ARBA00044968"/>
    </source>
</evidence>
<dbReference type="SFLD" id="SFLDG01135">
    <property type="entry name" value="C1.5.6:_HAD__Beta-PGM__Phospha"/>
    <property type="match status" value="1"/>
</dbReference>
<dbReference type="GO" id="GO:0016787">
    <property type="term" value="F:hydrolase activity"/>
    <property type="evidence" value="ECO:0007669"/>
    <property type="project" value="UniProtKB-KW"/>
</dbReference>
<keyword evidence="4" id="KW-0479">Metal-binding</keyword>
<evidence type="ECO:0000256" key="10">
    <source>
        <dbReference type="ARBA" id="ARBA00044991"/>
    </source>
</evidence>
<evidence type="ECO:0000256" key="2">
    <source>
        <dbReference type="ARBA" id="ARBA00006171"/>
    </source>
</evidence>
<dbReference type="SUPFAM" id="SSF56784">
    <property type="entry name" value="HAD-like"/>
    <property type="match status" value="1"/>
</dbReference>
<dbReference type="GO" id="GO:0046872">
    <property type="term" value="F:metal ion binding"/>
    <property type="evidence" value="ECO:0007669"/>
    <property type="project" value="UniProtKB-KW"/>
</dbReference>
<keyword evidence="11" id="KW-0378">Hydrolase</keyword>
<dbReference type="NCBIfam" id="TIGR02009">
    <property type="entry name" value="PGMB-YQAB-SF"/>
    <property type="match status" value="1"/>
</dbReference>
<evidence type="ECO:0000256" key="8">
    <source>
        <dbReference type="ARBA" id="ARBA00044926"/>
    </source>
</evidence>
<dbReference type="SFLD" id="SFLDS00003">
    <property type="entry name" value="Haloacid_Dehalogenase"/>
    <property type="match status" value="1"/>
</dbReference>
<dbReference type="InterPro" id="IPR051600">
    <property type="entry name" value="Beta-PGM-like"/>
</dbReference>
<evidence type="ECO:0000256" key="5">
    <source>
        <dbReference type="ARBA" id="ARBA00022842"/>
    </source>
</evidence>
<evidence type="ECO:0000313" key="11">
    <source>
        <dbReference type="EMBL" id="RXK50805.1"/>
    </source>
</evidence>
<dbReference type="Gene3D" id="1.10.150.240">
    <property type="entry name" value="Putative phosphatase, domain 2"/>
    <property type="match status" value="1"/>
</dbReference>
<dbReference type="OrthoDB" id="9797743at2"/>
<proteinExistence type="inferred from homology"/>
<dbReference type="EMBL" id="SDHY01000002">
    <property type="protein sequence ID" value="RXK50805.1"/>
    <property type="molecule type" value="Genomic_DNA"/>
</dbReference>
<accession>A0A4Q1C0Y7</accession>
<dbReference type="Gene3D" id="3.40.50.1000">
    <property type="entry name" value="HAD superfamily/HAD-like"/>
    <property type="match status" value="1"/>
</dbReference>
<dbReference type="SFLD" id="SFLDG01129">
    <property type="entry name" value="C1.5:_HAD__Beta-PGM__Phosphata"/>
    <property type="match status" value="1"/>
</dbReference>
<name>A0A4Q1C0Y7_9BACT</name>
<dbReference type="InterPro" id="IPR023198">
    <property type="entry name" value="PGP-like_dom2"/>
</dbReference>
<gene>
    <name evidence="11" type="ORF">ESB04_03910</name>
</gene>
<dbReference type="PANTHER" id="PTHR46193:SF18">
    <property type="entry name" value="HEXITOL PHOSPHATASE B"/>
    <property type="match status" value="1"/>
</dbReference>